<dbReference type="Proteomes" id="UP001367316">
    <property type="component" value="Unassembled WGS sequence"/>
</dbReference>
<feature type="compositionally biased region" description="Basic residues" evidence="1">
    <location>
        <begin position="211"/>
        <end position="224"/>
    </location>
</feature>
<name>A0ABR1N4H5_9PEZI</name>
<keyword evidence="3" id="KW-1185">Reference proteome</keyword>
<feature type="compositionally biased region" description="Basic and acidic residues" evidence="1">
    <location>
        <begin position="230"/>
        <end position="245"/>
    </location>
</feature>
<organism evidence="2 3">
    <name type="scientific">Phyllosticta paracitricarpa</name>
    <dbReference type="NCBI Taxonomy" id="2016321"/>
    <lineage>
        <taxon>Eukaryota</taxon>
        <taxon>Fungi</taxon>
        <taxon>Dikarya</taxon>
        <taxon>Ascomycota</taxon>
        <taxon>Pezizomycotina</taxon>
        <taxon>Dothideomycetes</taxon>
        <taxon>Dothideomycetes incertae sedis</taxon>
        <taxon>Botryosphaeriales</taxon>
        <taxon>Phyllostictaceae</taxon>
        <taxon>Phyllosticta</taxon>
    </lineage>
</organism>
<protein>
    <recommendedName>
        <fullName evidence="4">Secreted protein</fullName>
    </recommendedName>
</protein>
<comment type="caution">
    <text evidence="2">The sequence shown here is derived from an EMBL/GenBank/DDBJ whole genome shotgun (WGS) entry which is preliminary data.</text>
</comment>
<sequence length="245" mass="27741">MGSIGFICPLAHSFSFACLGSLPAHPNACAQIVSTCPPPQSIKRAKRVAGDRDMTHTSLQDISSCLALFARLVELRRRRPFTYIISKHRFGHQNFSSRLPLLHRMLRSSSTPCPRLLDDIDRSLFGKCHGLCSQASLFRDLLRNTRAEERTPKQTMWGCGIQPEHLHSSRQYVSLSTFQCVSATPLRPHKSLGRDWLASTWPSSQPSTRLPVRKFKRTSKRHTNQAKAKPQTDSDRHKERGLDET</sequence>
<evidence type="ECO:0000256" key="1">
    <source>
        <dbReference type="SAM" id="MobiDB-lite"/>
    </source>
</evidence>
<gene>
    <name evidence="2" type="ORF">JOL62DRAFT_194631</name>
</gene>
<evidence type="ECO:0000313" key="3">
    <source>
        <dbReference type="Proteomes" id="UP001367316"/>
    </source>
</evidence>
<proteinExistence type="predicted"/>
<evidence type="ECO:0000313" key="2">
    <source>
        <dbReference type="EMBL" id="KAK7608891.1"/>
    </source>
</evidence>
<evidence type="ECO:0008006" key="4">
    <source>
        <dbReference type="Google" id="ProtNLM"/>
    </source>
</evidence>
<reference evidence="2 3" key="1">
    <citation type="submission" date="2024-04" db="EMBL/GenBank/DDBJ databases">
        <title>Phyllosticta paracitricarpa is synonymous to the EU quarantine fungus P. citricarpa based on phylogenomic analyses.</title>
        <authorList>
            <consortium name="Lawrence Berkeley National Laboratory"/>
            <person name="Van ingen-buijs V.A."/>
            <person name="Van westerhoven A.C."/>
            <person name="Haridas S."/>
            <person name="Skiadas P."/>
            <person name="Martin F."/>
            <person name="Groenewald J.Z."/>
            <person name="Crous P.W."/>
            <person name="Seidl M.F."/>
        </authorList>
    </citation>
    <scope>NUCLEOTIDE SEQUENCE [LARGE SCALE GENOMIC DNA]</scope>
    <source>
        <strain evidence="2 3">CBS 141358</strain>
    </source>
</reference>
<feature type="region of interest" description="Disordered" evidence="1">
    <location>
        <begin position="202"/>
        <end position="245"/>
    </location>
</feature>
<dbReference type="EMBL" id="JBBPBF010000026">
    <property type="protein sequence ID" value="KAK7608891.1"/>
    <property type="molecule type" value="Genomic_DNA"/>
</dbReference>
<accession>A0ABR1N4H5</accession>